<comment type="similarity">
    <text evidence="6">Belongs to the ABC-4 integral membrane protein family.</text>
</comment>
<dbReference type="PANTHER" id="PTHR46795">
    <property type="entry name" value="ABC TRANSPORTER PERMEASE-RELATED-RELATED"/>
    <property type="match status" value="1"/>
</dbReference>
<accession>R3TT17</accession>
<dbReference type="EMBL" id="AJAT01000013">
    <property type="protein sequence ID" value="EOL44729.1"/>
    <property type="molecule type" value="Genomic_DNA"/>
</dbReference>
<dbReference type="GO" id="GO:0005886">
    <property type="term" value="C:plasma membrane"/>
    <property type="evidence" value="ECO:0007669"/>
    <property type="project" value="UniProtKB-SubCell"/>
</dbReference>
<keyword evidence="9" id="KW-1185">Reference proteome</keyword>
<evidence type="ECO:0000256" key="2">
    <source>
        <dbReference type="ARBA" id="ARBA00022475"/>
    </source>
</evidence>
<proteinExistence type="inferred from homology"/>
<evidence type="ECO:0000259" key="7">
    <source>
        <dbReference type="Pfam" id="PF02687"/>
    </source>
</evidence>
<feature type="transmembrane region" description="Helical" evidence="6">
    <location>
        <begin position="146"/>
        <end position="170"/>
    </location>
</feature>
<evidence type="ECO:0000256" key="1">
    <source>
        <dbReference type="ARBA" id="ARBA00004651"/>
    </source>
</evidence>
<dbReference type="AlphaFoldDB" id="R3TT17"/>
<reference evidence="8 9" key="1">
    <citation type="submission" date="2013-02" db="EMBL/GenBank/DDBJ databases">
        <title>The Genome Sequence of Enterococcus phoeniculicola BAA-412.</title>
        <authorList>
            <consortium name="The Broad Institute Genome Sequencing Platform"/>
            <consortium name="The Broad Institute Genome Sequencing Center for Infectious Disease"/>
            <person name="Earl A.M."/>
            <person name="Gilmore M.S."/>
            <person name="Lebreton F."/>
            <person name="Walker B."/>
            <person name="Young S.K."/>
            <person name="Zeng Q."/>
            <person name="Gargeya S."/>
            <person name="Fitzgerald M."/>
            <person name="Haas B."/>
            <person name="Abouelleil A."/>
            <person name="Alvarado L."/>
            <person name="Arachchi H.M."/>
            <person name="Berlin A.M."/>
            <person name="Chapman S.B."/>
            <person name="Dewar J."/>
            <person name="Goldberg J."/>
            <person name="Griggs A."/>
            <person name="Gujja S."/>
            <person name="Hansen M."/>
            <person name="Howarth C."/>
            <person name="Imamovic A."/>
            <person name="Larimer J."/>
            <person name="McCowan C."/>
            <person name="Murphy C."/>
            <person name="Neiman D."/>
            <person name="Pearson M."/>
            <person name="Priest M."/>
            <person name="Roberts A."/>
            <person name="Saif S."/>
            <person name="Shea T."/>
            <person name="Sisk P."/>
            <person name="Sykes S."/>
            <person name="Wortman J."/>
            <person name="Nusbaum C."/>
            <person name="Birren B."/>
        </authorList>
    </citation>
    <scope>NUCLEOTIDE SEQUENCE [LARGE SCALE GENOMIC DNA]</scope>
    <source>
        <strain evidence="8 9">ATCC BAA-412</strain>
    </source>
</reference>
<dbReference type="InterPro" id="IPR003838">
    <property type="entry name" value="ABC3_permease_C"/>
</dbReference>
<dbReference type="PATRIC" id="fig|1158610.3.peg.1531"/>
<feature type="transmembrane region" description="Helical" evidence="6">
    <location>
        <begin position="631"/>
        <end position="656"/>
    </location>
</feature>
<feature type="transmembrane region" description="Helical" evidence="6">
    <location>
        <begin position="100"/>
        <end position="126"/>
    </location>
</feature>
<feature type="transmembrane region" description="Helical" evidence="6">
    <location>
        <begin position="282"/>
        <end position="306"/>
    </location>
</feature>
<dbReference type="Pfam" id="PF02687">
    <property type="entry name" value="FtsX"/>
    <property type="match status" value="1"/>
</dbReference>
<dbReference type="RefSeq" id="WP_010768209.1">
    <property type="nucleotide sequence ID" value="NZ_ASWE01000003.1"/>
</dbReference>
<keyword evidence="6" id="KW-0813">Transport</keyword>
<comment type="subcellular location">
    <subcellularLocation>
        <location evidence="1 6">Cell membrane</location>
        <topology evidence="1 6">Multi-pass membrane protein</topology>
    </subcellularLocation>
</comment>
<feature type="domain" description="ABC3 transporter permease C-terminal" evidence="7">
    <location>
        <begin position="63"/>
        <end position="180"/>
    </location>
</feature>
<keyword evidence="3 6" id="KW-0812">Transmembrane</keyword>
<gene>
    <name evidence="8" type="ORF">UC3_01546</name>
</gene>
<dbReference type="Proteomes" id="UP000013785">
    <property type="component" value="Unassembled WGS sequence"/>
</dbReference>
<dbReference type="PANTHER" id="PTHR46795:SF3">
    <property type="entry name" value="ABC TRANSPORTER PERMEASE"/>
    <property type="match status" value="1"/>
</dbReference>
<name>R3TT17_9ENTE</name>
<feature type="transmembrane region" description="Helical" evidence="6">
    <location>
        <begin position="597"/>
        <end position="619"/>
    </location>
</feature>
<dbReference type="STRING" id="154621.RV11_GL002478"/>
<dbReference type="GO" id="GO:0055085">
    <property type="term" value="P:transmembrane transport"/>
    <property type="evidence" value="ECO:0007669"/>
    <property type="project" value="UniProtKB-UniRule"/>
</dbReference>
<feature type="transmembrane region" description="Helical" evidence="6">
    <location>
        <begin position="537"/>
        <end position="563"/>
    </location>
</feature>
<keyword evidence="2 6" id="KW-1003">Cell membrane</keyword>
<feature type="transmembrane region" description="Helical" evidence="6">
    <location>
        <begin position="227"/>
        <end position="251"/>
    </location>
</feature>
<dbReference type="InterPro" id="IPR052536">
    <property type="entry name" value="ABC-4_Integral_Memb_Prot"/>
</dbReference>
<evidence type="ECO:0000313" key="8">
    <source>
        <dbReference type="EMBL" id="EOL44729.1"/>
    </source>
</evidence>
<comment type="caution">
    <text evidence="8">The sequence shown here is derived from an EMBL/GenBank/DDBJ whole genome shotgun (WGS) entry which is preliminary data.</text>
</comment>
<feature type="transmembrane region" description="Helical" evidence="6">
    <location>
        <begin position="21"/>
        <end position="39"/>
    </location>
</feature>
<evidence type="ECO:0000313" key="9">
    <source>
        <dbReference type="Proteomes" id="UP000013785"/>
    </source>
</evidence>
<keyword evidence="5 6" id="KW-0472">Membrane</keyword>
<evidence type="ECO:0000256" key="3">
    <source>
        <dbReference type="ARBA" id="ARBA00022692"/>
    </source>
</evidence>
<dbReference type="HOGENOM" id="CLU_022800_2_3_9"/>
<dbReference type="OrthoDB" id="1705903at2"/>
<dbReference type="InterPro" id="IPR027022">
    <property type="entry name" value="ABC_permease_BceB-typ"/>
</dbReference>
<sequence>MFYLKLSWNNLKKNKTTYLPFLLSMIFLVILNLLMQVMIGNKGMQTIPRAATVQSIFGFGNNVVMIFSLIFAFYTNSFLIKQRKKELGLYNILGLGKSSLGFMLFVETMLSMVIVLITGIMSGTIFSKFLFLVMKKMTGFGEDFVFQLSTTMFVSVFILFAGIFAILFFYNFIQVIKTNPIELLHGGQTGEKEPKSRWILSLAGVGLLGTGYYLSLTIQSPVEAIQIFFLAIVFVIVGTYLLAITGSVTLLKFLKNRKNYYYNPKHFVNVSGMIYRMKQNGAGLASICILCTMVLVTVSSTAGLYFGKENVLRGRNPFDASITTQGKVPEIQETFETLAKKNHLEVTKSFYLELPSSIGVIKKGTTVIPMKQGEMNFSSFALLQFIPLDEYNRLTGEKQTISENEVLVYGVAGEFEGEEIQFPETTVKIKQRIKTINFLPSIAAISQAFLIVTPSSEISNQLIKQIELPENYEKSIQLQSEMAGDFKGTQENRMAFIQAMEKYTKQLNQPERTDLPKPSMAYAEFSSIDMDRLETNAFVGGFLFIGLIFGLSFTLATALIIYYKQISEGYSDARRFEIMQKVGMSHKEVRQTIVSQILMVFLFPITLAAIHLAFALPIIRKILVLFGLTDNQLITIVTVISVVLFTACYLLVYLFTSKVYYRIVERK</sequence>
<organism evidence="8 9">
    <name type="scientific">Enterococcus phoeniculicola ATCC BAA-412</name>
    <dbReference type="NCBI Taxonomy" id="1158610"/>
    <lineage>
        <taxon>Bacteria</taxon>
        <taxon>Bacillati</taxon>
        <taxon>Bacillota</taxon>
        <taxon>Bacilli</taxon>
        <taxon>Lactobacillales</taxon>
        <taxon>Enterococcaceae</taxon>
        <taxon>Enterococcus</taxon>
    </lineage>
</organism>
<protein>
    <recommendedName>
        <fullName evidence="7">ABC3 transporter permease C-terminal domain-containing protein</fullName>
    </recommendedName>
</protein>
<dbReference type="eggNOG" id="COG0577">
    <property type="taxonomic scope" value="Bacteria"/>
</dbReference>
<dbReference type="PIRSF" id="PIRSF018968">
    <property type="entry name" value="ABC_permease_BceB"/>
    <property type="match status" value="1"/>
</dbReference>
<evidence type="ECO:0000256" key="4">
    <source>
        <dbReference type="ARBA" id="ARBA00022989"/>
    </source>
</evidence>
<evidence type="ECO:0000256" key="5">
    <source>
        <dbReference type="ARBA" id="ARBA00023136"/>
    </source>
</evidence>
<evidence type="ECO:0000256" key="6">
    <source>
        <dbReference type="PIRNR" id="PIRNR018968"/>
    </source>
</evidence>
<keyword evidence="4 6" id="KW-1133">Transmembrane helix</keyword>
<feature type="transmembrane region" description="Helical" evidence="6">
    <location>
        <begin position="59"/>
        <end position="79"/>
    </location>
</feature>